<dbReference type="SUPFAM" id="SSF53613">
    <property type="entry name" value="Ribokinase-like"/>
    <property type="match status" value="1"/>
</dbReference>
<dbReference type="GO" id="GO:0016836">
    <property type="term" value="F:hydro-lyase activity"/>
    <property type="evidence" value="ECO:0007669"/>
    <property type="project" value="InterPro"/>
</dbReference>
<dbReference type="InterPro" id="IPR029056">
    <property type="entry name" value="Ribokinase-like"/>
</dbReference>
<dbReference type="AlphaFoldDB" id="A0A075FLW8"/>
<evidence type="ECO:0000256" key="5">
    <source>
        <dbReference type="ARBA" id="ARBA00023239"/>
    </source>
</evidence>
<keyword evidence="2" id="KW-0067">ATP-binding</keyword>
<reference evidence="7" key="1">
    <citation type="journal article" date="2014" name="Genome Biol. Evol.">
        <title>Pangenome evidence for extensive interdomain horizontal transfer affecting lineage core and shell genes in uncultured planktonic thaumarchaeota and euryarchaeota.</title>
        <authorList>
            <person name="Deschamps P."/>
            <person name="Zivanovic Y."/>
            <person name="Moreira D."/>
            <person name="Rodriguez-Valera F."/>
            <person name="Lopez-Garcia P."/>
        </authorList>
    </citation>
    <scope>NUCLEOTIDE SEQUENCE</scope>
</reference>
<dbReference type="GO" id="GO:0016301">
    <property type="term" value="F:kinase activity"/>
    <property type="evidence" value="ECO:0007669"/>
    <property type="project" value="UniProtKB-KW"/>
</dbReference>
<dbReference type="NCBIfam" id="TIGR00196">
    <property type="entry name" value="yjeF_cterm"/>
    <property type="match status" value="1"/>
</dbReference>
<evidence type="ECO:0000256" key="4">
    <source>
        <dbReference type="ARBA" id="ARBA00023027"/>
    </source>
</evidence>
<keyword evidence="7" id="KW-0808">Transferase</keyword>
<keyword evidence="5" id="KW-0456">Lyase</keyword>
<dbReference type="InterPro" id="IPR000631">
    <property type="entry name" value="CARKD"/>
</dbReference>
<name>A0A075FLW8_9ARCH</name>
<keyword evidence="3" id="KW-0521">NADP</keyword>
<feature type="domain" description="YjeF C-terminal" evidence="6">
    <location>
        <begin position="1"/>
        <end position="244"/>
    </location>
</feature>
<dbReference type="GO" id="GO:0005524">
    <property type="term" value="F:ATP binding"/>
    <property type="evidence" value="ECO:0007669"/>
    <property type="project" value="UniProtKB-KW"/>
</dbReference>
<dbReference type="Pfam" id="PF01256">
    <property type="entry name" value="Carb_kinase"/>
    <property type="match status" value="1"/>
</dbReference>
<keyword evidence="4" id="KW-0520">NAD</keyword>
<dbReference type="PANTHER" id="PTHR12592">
    <property type="entry name" value="ATP-DEPENDENT (S)-NAD(P)H-HYDRATE DEHYDRATASE FAMILY MEMBER"/>
    <property type="match status" value="1"/>
</dbReference>
<evidence type="ECO:0000259" key="6">
    <source>
        <dbReference type="PROSITE" id="PS51383"/>
    </source>
</evidence>
<dbReference type="EMBL" id="KF900317">
    <property type="protein sequence ID" value="AIE90737.1"/>
    <property type="molecule type" value="Genomic_DNA"/>
</dbReference>
<proteinExistence type="predicted"/>
<dbReference type="GO" id="GO:0110051">
    <property type="term" value="P:metabolite repair"/>
    <property type="evidence" value="ECO:0007669"/>
    <property type="project" value="TreeGrafter"/>
</dbReference>
<evidence type="ECO:0000256" key="2">
    <source>
        <dbReference type="ARBA" id="ARBA00022840"/>
    </source>
</evidence>
<keyword evidence="7" id="KW-0418">Kinase</keyword>
<evidence type="ECO:0000313" key="7">
    <source>
        <dbReference type="EMBL" id="AIE90737.1"/>
    </source>
</evidence>
<dbReference type="PANTHER" id="PTHR12592:SF0">
    <property type="entry name" value="ATP-DEPENDENT (S)-NAD(P)H-HYDRATE DEHYDRATASE"/>
    <property type="match status" value="1"/>
</dbReference>
<dbReference type="CDD" id="cd01171">
    <property type="entry name" value="YXKO-related"/>
    <property type="match status" value="1"/>
</dbReference>
<organism evidence="7">
    <name type="scientific">uncultured marine thaumarchaeote AD1000_06_A03</name>
    <dbReference type="NCBI Taxonomy" id="1455884"/>
    <lineage>
        <taxon>Archaea</taxon>
        <taxon>Nitrososphaerota</taxon>
        <taxon>environmental samples</taxon>
    </lineage>
</organism>
<dbReference type="Gene3D" id="3.40.1190.20">
    <property type="match status" value="1"/>
</dbReference>
<evidence type="ECO:0000256" key="3">
    <source>
        <dbReference type="ARBA" id="ARBA00022857"/>
    </source>
</evidence>
<accession>A0A075FLW8</accession>
<dbReference type="PROSITE" id="PS51383">
    <property type="entry name" value="YJEF_C_3"/>
    <property type="match status" value="1"/>
</dbReference>
<evidence type="ECO:0000256" key="1">
    <source>
        <dbReference type="ARBA" id="ARBA00022741"/>
    </source>
</evidence>
<keyword evidence="1" id="KW-0547">Nucleotide-binding</keyword>
<sequence>MYHGAPVLSAMGALRSGSDLAYLFVPEVIATPIRSISPDLIVYPLPDSKITMGVANKILNFRNNITTFVIGPGMVNQKMNGLIKLVSGLKKKNINIILDAGAINQELIDNIEGNNIVVTAHLGEFKKLINKELNNENEIKNELLDYAKNRNLIIIVKGETDYITDGNELFINKSGNSCMTKGGTGDILAGVIASQLSVGQKPLNAAIMGTYFMGKTGELVYEKWGFQFMNTELLSELGSYLKKFNSIE</sequence>
<protein>
    <submittedName>
        <fullName evidence="7">Carbohydrate kinase, YjeF related protein</fullName>
    </submittedName>
</protein>